<protein>
    <submittedName>
        <fullName evidence="1">Uncharacterized protein</fullName>
    </submittedName>
</protein>
<sequence length="41" mass="4938">MPFILIKTTEESTELWESQPERKKRYRPVISNAYAYCTLMI</sequence>
<name>U1WP53_ANEAE</name>
<dbReference type="STRING" id="649747.HMPREF0083_06091"/>
<gene>
    <name evidence="1" type="ORF">HMPREF0083_06091</name>
</gene>
<comment type="caution">
    <text evidence="1">The sequence shown here is derived from an EMBL/GenBank/DDBJ whole genome shotgun (WGS) entry which is preliminary data.</text>
</comment>
<proteinExistence type="predicted"/>
<keyword evidence="2" id="KW-1185">Reference proteome</keyword>
<reference evidence="1 2" key="1">
    <citation type="submission" date="2013-08" db="EMBL/GenBank/DDBJ databases">
        <authorList>
            <person name="Weinstock G."/>
            <person name="Sodergren E."/>
            <person name="Wylie T."/>
            <person name="Fulton L."/>
            <person name="Fulton R."/>
            <person name="Fronick C."/>
            <person name="O'Laughlin M."/>
            <person name="Godfrey J."/>
            <person name="Miner T."/>
            <person name="Herter B."/>
            <person name="Appelbaum E."/>
            <person name="Cordes M."/>
            <person name="Lek S."/>
            <person name="Wollam A."/>
            <person name="Pepin K.H."/>
            <person name="Palsikar V.B."/>
            <person name="Mitreva M."/>
            <person name="Wilson R.K."/>
        </authorList>
    </citation>
    <scope>NUCLEOTIDE SEQUENCE [LARGE SCALE GENOMIC DNA]</scope>
    <source>
        <strain evidence="1 2">ATCC 12856</strain>
    </source>
</reference>
<dbReference type="HOGENOM" id="CLU_3264937_0_0_9"/>
<evidence type="ECO:0000313" key="2">
    <source>
        <dbReference type="Proteomes" id="UP000016511"/>
    </source>
</evidence>
<organism evidence="1 2">
    <name type="scientific">Aneurinibacillus aneurinilyticus ATCC 12856</name>
    <dbReference type="NCBI Taxonomy" id="649747"/>
    <lineage>
        <taxon>Bacteria</taxon>
        <taxon>Bacillati</taxon>
        <taxon>Bacillota</taxon>
        <taxon>Bacilli</taxon>
        <taxon>Bacillales</taxon>
        <taxon>Paenibacillaceae</taxon>
        <taxon>Aneurinibacillus group</taxon>
        <taxon>Aneurinibacillus</taxon>
    </lineage>
</organism>
<dbReference type="Proteomes" id="UP000016511">
    <property type="component" value="Unassembled WGS sequence"/>
</dbReference>
<dbReference type="EMBL" id="AWSJ01000387">
    <property type="protein sequence ID" value="ERI04405.1"/>
    <property type="molecule type" value="Genomic_DNA"/>
</dbReference>
<accession>U1WP53</accession>
<evidence type="ECO:0000313" key="1">
    <source>
        <dbReference type="EMBL" id="ERI04405.1"/>
    </source>
</evidence>
<dbReference type="AlphaFoldDB" id="U1WP53"/>